<evidence type="ECO:0000259" key="5">
    <source>
        <dbReference type="PROSITE" id="PS51175"/>
    </source>
</evidence>
<dbReference type="InterPro" id="IPR050386">
    <property type="entry name" value="Glycosyl_hydrolase_5"/>
</dbReference>
<evidence type="ECO:0000256" key="2">
    <source>
        <dbReference type="ARBA" id="ARBA00023295"/>
    </source>
</evidence>
<dbReference type="Gene3D" id="3.20.20.80">
    <property type="entry name" value="Glycosidases"/>
    <property type="match status" value="1"/>
</dbReference>
<dbReference type="Gene3D" id="2.60.120.260">
    <property type="entry name" value="Galactose-binding domain-like"/>
    <property type="match status" value="1"/>
</dbReference>
<dbReference type="InterPro" id="IPR017853">
    <property type="entry name" value="GH"/>
</dbReference>
<evidence type="ECO:0000313" key="7">
    <source>
        <dbReference type="Proteomes" id="UP001501725"/>
    </source>
</evidence>
<dbReference type="InterPro" id="IPR005084">
    <property type="entry name" value="CBM6"/>
</dbReference>
<feature type="signal peptide" evidence="4">
    <location>
        <begin position="1"/>
        <end position="27"/>
    </location>
</feature>
<evidence type="ECO:0000256" key="1">
    <source>
        <dbReference type="ARBA" id="ARBA00022801"/>
    </source>
</evidence>
<keyword evidence="2 3" id="KW-0326">Glycosidase</keyword>
<dbReference type="Pfam" id="PF00150">
    <property type="entry name" value="Cellulase"/>
    <property type="match status" value="1"/>
</dbReference>
<dbReference type="Pfam" id="PF18099">
    <property type="entry name" value="CBM_35_2"/>
    <property type="match status" value="1"/>
</dbReference>
<dbReference type="SUPFAM" id="SSF51445">
    <property type="entry name" value="(Trans)glycosidases"/>
    <property type="match status" value="1"/>
</dbReference>
<gene>
    <name evidence="6" type="ORF">GCM10023184_13600</name>
</gene>
<evidence type="ECO:0000313" key="6">
    <source>
        <dbReference type="EMBL" id="GAA4325554.1"/>
    </source>
</evidence>
<accession>A0ABP8GJT8</accession>
<feature type="domain" description="CBM6" evidence="5">
    <location>
        <begin position="464"/>
        <end position="582"/>
    </location>
</feature>
<keyword evidence="4" id="KW-0732">Signal</keyword>
<dbReference type="Proteomes" id="UP001501725">
    <property type="component" value="Unassembled WGS sequence"/>
</dbReference>
<organism evidence="6 7">
    <name type="scientific">Flaviaesturariibacter amylovorans</name>
    <dbReference type="NCBI Taxonomy" id="1084520"/>
    <lineage>
        <taxon>Bacteria</taxon>
        <taxon>Pseudomonadati</taxon>
        <taxon>Bacteroidota</taxon>
        <taxon>Chitinophagia</taxon>
        <taxon>Chitinophagales</taxon>
        <taxon>Chitinophagaceae</taxon>
        <taxon>Flaviaestuariibacter</taxon>
    </lineage>
</organism>
<comment type="caution">
    <text evidence="6">The sequence shown here is derived from an EMBL/GenBank/DDBJ whole genome shotgun (WGS) entry which is preliminary data.</text>
</comment>
<keyword evidence="7" id="KW-1185">Reference proteome</keyword>
<dbReference type="InterPro" id="IPR001547">
    <property type="entry name" value="Glyco_hydro_5"/>
</dbReference>
<feature type="chain" id="PRO_5046062248" description="CBM6 domain-containing protein" evidence="4">
    <location>
        <begin position="28"/>
        <end position="590"/>
    </location>
</feature>
<dbReference type="RefSeq" id="WP_345254519.1">
    <property type="nucleotide sequence ID" value="NZ_BAABGY010000006.1"/>
</dbReference>
<dbReference type="PANTHER" id="PTHR31297:SF13">
    <property type="entry name" value="PUTATIVE-RELATED"/>
    <property type="match status" value="1"/>
</dbReference>
<evidence type="ECO:0000256" key="4">
    <source>
        <dbReference type="SAM" id="SignalP"/>
    </source>
</evidence>
<dbReference type="PROSITE" id="PS51175">
    <property type="entry name" value="CBM6"/>
    <property type="match status" value="1"/>
</dbReference>
<dbReference type="InterPro" id="IPR008979">
    <property type="entry name" value="Galactose-bd-like_sf"/>
</dbReference>
<dbReference type="InterPro" id="IPR041342">
    <property type="entry name" value="CBM35"/>
</dbReference>
<dbReference type="CDD" id="cd04080">
    <property type="entry name" value="CBM6_cellulase-like"/>
    <property type="match status" value="1"/>
</dbReference>
<sequence>MRKIPFLTLLRGVLPLLCLLWSGSATAQGYLRAEGTRIVDGQGRTVLLRGMGLGGWMLQEPYMLGLSGTAANQSDIRKKISAVIGPERTATFYKAWLQNFTRKADIDSMAAWGFNSVRLPMHYDLYTLPVDQEPAPGKQTWLPGGFALTDSLLRWCAANKMYLILDLHAAPGGQGADFAISDRDTTKASLWQSAEAQAKTVALWRKLAERYRNEPWIGAYDLINEPNWGFSDPKDKNGCAEANNGPIRDLLVRITDTIRAVDKKHLIIIEGNCWGNNYRGMLPPWDKNTVLSFHKYWNDNTDGALRSIVELRDQHNVPVWMGESGENSNAWFRDAIALLERHGIGWAWWPLKKIGINNPLEIRSNPDYKQLVAWWKGAGPKPDSDAAFRGLMQLADDSRSDRNTAHPDVVDAMFRQPRDNRTFPFAVHDLAQSPTVYAVDFDMGPNGSAYFSRDSGNYWVSSGKRTEWNRGWTYRNDAIDITPCTDSSGNGFQVDGLGPGEWLQWSVVAPTAGTYEVRLRLSGTEPLKMELFANGLSSVRETNGSSGWGEVRFPRIYLKKGINQIRLRSQQGLVNLNYLRFLPATAAGGF</sequence>
<name>A0ABP8GJT8_9BACT</name>
<reference evidence="7" key="1">
    <citation type="journal article" date="2019" name="Int. J. Syst. Evol. Microbiol.">
        <title>The Global Catalogue of Microorganisms (GCM) 10K type strain sequencing project: providing services to taxonomists for standard genome sequencing and annotation.</title>
        <authorList>
            <consortium name="The Broad Institute Genomics Platform"/>
            <consortium name="The Broad Institute Genome Sequencing Center for Infectious Disease"/>
            <person name="Wu L."/>
            <person name="Ma J."/>
        </authorList>
    </citation>
    <scope>NUCLEOTIDE SEQUENCE [LARGE SCALE GENOMIC DNA]</scope>
    <source>
        <strain evidence="7">JCM 17919</strain>
    </source>
</reference>
<comment type="similarity">
    <text evidence="3">Belongs to the glycosyl hydrolase 5 (cellulase A) family.</text>
</comment>
<protein>
    <recommendedName>
        <fullName evidence="5">CBM6 domain-containing protein</fullName>
    </recommendedName>
</protein>
<dbReference type="EMBL" id="BAABGY010000006">
    <property type="protein sequence ID" value="GAA4325554.1"/>
    <property type="molecule type" value="Genomic_DNA"/>
</dbReference>
<proteinExistence type="inferred from homology"/>
<keyword evidence="1 3" id="KW-0378">Hydrolase</keyword>
<evidence type="ECO:0000256" key="3">
    <source>
        <dbReference type="RuleBase" id="RU361153"/>
    </source>
</evidence>
<dbReference type="PANTHER" id="PTHR31297">
    <property type="entry name" value="GLUCAN ENDO-1,6-BETA-GLUCOSIDASE B"/>
    <property type="match status" value="1"/>
</dbReference>
<dbReference type="SUPFAM" id="SSF49785">
    <property type="entry name" value="Galactose-binding domain-like"/>
    <property type="match status" value="1"/>
</dbReference>